<keyword evidence="3" id="KW-1185">Reference proteome</keyword>
<feature type="compositionally biased region" description="Low complexity" evidence="1">
    <location>
        <begin position="95"/>
        <end position="118"/>
    </location>
</feature>
<gene>
    <name evidence="2" type="ORF">PGLA1383_LOCUS45804</name>
</gene>
<dbReference type="Proteomes" id="UP000654075">
    <property type="component" value="Unassembled WGS sequence"/>
</dbReference>
<dbReference type="PANTHER" id="PTHR20916">
    <property type="entry name" value="CYSTEINE AND GLYCINE-RICH PROTEIN 2 BINDING PROTEIN"/>
    <property type="match status" value="1"/>
</dbReference>
<organism evidence="2 3">
    <name type="scientific">Polarella glacialis</name>
    <name type="common">Dinoflagellate</name>
    <dbReference type="NCBI Taxonomy" id="89957"/>
    <lineage>
        <taxon>Eukaryota</taxon>
        <taxon>Sar</taxon>
        <taxon>Alveolata</taxon>
        <taxon>Dinophyceae</taxon>
        <taxon>Suessiales</taxon>
        <taxon>Suessiaceae</taxon>
        <taxon>Polarella</taxon>
    </lineage>
</organism>
<feature type="region of interest" description="Disordered" evidence="1">
    <location>
        <begin position="222"/>
        <end position="389"/>
    </location>
</feature>
<feature type="compositionally biased region" description="Low complexity" evidence="1">
    <location>
        <begin position="367"/>
        <end position="386"/>
    </location>
</feature>
<feature type="compositionally biased region" description="Basic and acidic residues" evidence="1">
    <location>
        <begin position="268"/>
        <end position="278"/>
    </location>
</feature>
<dbReference type="PANTHER" id="PTHR20916:SF18">
    <property type="entry name" value="IPT_TIG DOMAIN-CONTAINING PROTEIN"/>
    <property type="match status" value="1"/>
</dbReference>
<evidence type="ECO:0000313" key="3">
    <source>
        <dbReference type="Proteomes" id="UP000654075"/>
    </source>
</evidence>
<dbReference type="EMBL" id="CAJNNV010029621">
    <property type="protein sequence ID" value="CAE8629272.1"/>
    <property type="molecule type" value="Genomic_DNA"/>
</dbReference>
<feature type="compositionally biased region" description="Basic and acidic residues" evidence="1">
    <location>
        <begin position="304"/>
        <end position="319"/>
    </location>
</feature>
<evidence type="ECO:0000313" key="2">
    <source>
        <dbReference type="EMBL" id="CAE8629272.1"/>
    </source>
</evidence>
<proteinExistence type="predicted"/>
<feature type="compositionally biased region" description="Basic and acidic residues" evidence="1">
    <location>
        <begin position="285"/>
        <end position="294"/>
    </location>
</feature>
<sequence>MPHMPPPCNPRWSLACASPSCTYLVHEEPEFGGYCCRKCHEMHVKNLPEEHGRICQQAPAPPGTARAEPSAPERPHVETALGDAAGGLPSPTPANNNDNNNSNNNNNNNNYNNNNNKNIPPCPSRRPPEASPCQQEASSAAAASALRWWQETCPHDSCAGEGEQPRAVKGFEVSTEVWDRLDSLPKGDQNRVLQRLDTSNPPASVSTWLAWEIERVESKAARWAAASQNEASNNNNNNNNNNHNKQEQQQQHSGWSWSRESNSWAESWKWESWERSVRDGGPSRADVEESRWKSEVSVPSDSEQQLKARFPDEHAKPEEGAACEPPAGSELRLQSGSLGNKEDTGSSDDRPPDGARSCRQGTAAGLDNNNNNDNINNDNINNNNNNSTHPAAASAGAVWCQAGASRGLDFRNPLQRLVVKLPPSSRSPSRDSKANCELVAAAVGQQELERITRRLMSHEGGFGWLYSQFCNDHNAEIGPQEPSKMPGHELVKFLCKALDKDPGRLVTLRLDERPGGLVGEMAAAVADEIVRGAPFLPTAASSKKGPGGRVWDLYSGSQGGGDIWWSCRDKQSDWFSERYSLPWAQFIDPVSCRSYWCHADSQEWFYSTPAAQP</sequence>
<name>A0A813GVM6_POLGL</name>
<protein>
    <submittedName>
        <fullName evidence="2">Uncharacterized protein</fullName>
    </submittedName>
</protein>
<accession>A0A813GVM6</accession>
<evidence type="ECO:0000256" key="1">
    <source>
        <dbReference type="SAM" id="MobiDB-lite"/>
    </source>
</evidence>
<dbReference type="AlphaFoldDB" id="A0A813GVM6"/>
<reference evidence="2" key="1">
    <citation type="submission" date="2021-02" db="EMBL/GenBank/DDBJ databases">
        <authorList>
            <person name="Dougan E. K."/>
            <person name="Rhodes N."/>
            <person name="Thang M."/>
            <person name="Chan C."/>
        </authorList>
    </citation>
    <scope>NUCLEOTIDE SEQUENCE</scope>
</reference>
<comment type="caution">
    <text evidence="2">The sequence shown here is derived from an EMBL/GenBank/DDBJ whole genome shotgun (WGS) entry which is preliminary data.</text>
</comment>
<feature type="compositionally biased region" description="Low complexity" evidence="1">
    <location>
        <begin position="224"/>
        <end position="252"/>
    </location>
</feature>
<feature type="compositionally biased region" description="Basic and acidic residues" evidence="1">
    <location>
        <begin position="340"/>
        <end position="353"/>
    </location>
</feature>
<feature type="region of interest" description="Disordered" evidence="1">
    <location>
        <begin position="54"/>
        <end position="138"/>
    </location>
</feature>